<feature type="region of interest" description="Disordered" evidence="1">
    <location>
        <begin position="169"/>
        <end position="203"/>
    </location>
</feature>
<gene>
    <name evidence="3" type="ORF">EVG20_g10605</name>
</gene>
<evidence type="ECO:0000256" key="2">
    <source>
        <dbReference type="SAM" id="Phobius"/>
    </source>
</evidence>
<feature type="region of interest" description="Disordered" evidence="1">
    <location>
        <begin position="84"/>
        <end position="104"/>
    </location>
</feature>
<dbReference type="Proteomes" id="UP000298327">
    <property type="component" value="Unassembled WGS sequence"/>
</dbReference>
<proteinExistence type="predicted"/>
<feature type="compositionally biased region" description="Low complexity" evidence="1">
    <location>
        <begin position="91"/>
        <end position="104"/>
    </location>
</feature>
<keyword evidence="2" id="KW-1133">Transmembrane helix</keyword>
<feature type="region of interest" description="Disordered" evidence="1">
    <location>
        <begin position="216"/>
        <end position="235"/>
    </location>
</feature>
<dbReference type="OrthoDB" id="10647200at2759"/>
<sequence length="301" mass="32010">MAPLNLPSPPPRLLTVRETNVAPRLFMNLLRKTLPTDLRANNWQEGCGADSLAHCAWDSFIHRLDSTTYVASVFLFLSPPRARDDHGSGDPATTPSLAPSPSATAAPNNKTKFIIIIVACVGGFALLIITVLVIVPLSRRYVERRQRRRPGSSASPQGSTRSIRSLGHQRMASGPDASVPLLTSSSDMAMADPPASASRNADPDIELYDPWTLVSDAEAGPSRAGPSRPPPSLRHAKNRIAHSPLETLPENGPAASSSSHSHSHSHTLTSTSTSTPNTLRPQRPAALGSSSSSTIPKPEPS</sequence>
<evidence type="ECO:0000313" key="4">
    <source>
        <dbReference type="Proteomes" id="UP000298327"/>
    </source>
</evidence>
<reference evidence="3 4" key="1">
    <citation type="submission" date="2019-02" db="EMBL/GenBank/DDBJ databases">
        <title>Genome sequencing of the rare red list fungi Dentipellis fragilis.</title>
        <authorList>
            <person name="Buettner E."/>
            <person name="Kellner H."/>
        </authorList>
    </citation>
    <scope>NUCLEOTIDE SEQUENCE [LARGE SCALE GENOMIC DNA]</scope>
    <source>
        <strain evidence="3 4">DSM 105465</strain>
    </source>
</reference>
<organism evidence="3 4">
    <name type="scientific">Dentipellis fragilis</name>
    <dbReference type="NCBI Taxonomy" id="205917"/>
    <lineage>
        <taxon>Eukaryota</taxon>
        <taxon>Fungi</taxon>
        <taxon>Dikarya</taxon>
        <taxon>Basidiomycota</taxon>
        <taxon>Agaricomycotina</taxon>
        <taxon>Agaricomycetes</taxon>
        <taxon>Russulales</taxon>
        <taxon>Hericiaceae</taxon>
        <taxon>Dentipellis</taxon>
    </lineage>
</organism>
<accession>A0A4Y9XQC8</accession>
<feature type="compositionally biased region" description="Low complexity" evidence="1">
    <location>
        <begin position="256"/>
        <end position="275"/>
    </location>
</feature>
<feature type="transmembrane region" description="Helical" evidence="2">
    <location>
        <begin position="113"/>
        <end position="138"/>
    </location>
</feature>
<dbReference type="EMBL" id="SEOQ01001332">
    <property type="protein sequence ID" value="TFY52306.1"/>
    <property type="molecule type" value="Genomic_DNA"/>
</dbReference>
<keyword evidence="2" id="KW-0812">Transmembrane</keyword>
<feature type="region of interest" description="Disordered" evidence="1">
    <location>
        <begin position="242"/>
        <end position="301"/>
    </location>
</feature>
<comment type="caution">
    <text evidence="3">The sequence shown here is derived from an EMBL/GenBank/DDBJ whole genome shotgun (WGS) entry which is preliminary data.</text>
</comment>
<dbReference type="AlphaFoldDB" id="A0A4Y9XQC8"/>
<name>A0A4Y9XQC8_9AGAM</name>
<protein>
    <submittedName>
        <fullName evidence="3">Uncharacterized protein</fullName>
    </submittedName>
</protein>
<keyword evidence="4" id="KW-1185">Reference proteome</keyword>
<feature type="non-terminal residue" evidence="3">
    <location>
        <position position="301"/>
    </location>
</feature>
<keyword evidence="2" id="KW-0472">Membrane</keyword>
<evidence type="ECO:0000256" key="1">
    <source>
        <dbReference type="SAM" id="MobiDB-lite"/>
    </source>
</evidence>
<evidence type="ECO:0000313" key="3">
    <source>
        <dbReference type="EMBL" id="TFY52306.1"/>
    </source>
</evidence>